<evidence type="ECO:0000313" key="1">
    <source>
        <dbReference type="EMBL" id="GJS86949.1"/>
    </source>
</evidence>
<protein>
    <recommendedName>
        <fullName evidence="3">C2H2-type domain-containing protein</fullName>
    </recommendedName>
</protein>
<reference evidence="1" key="2">
    <citation type="submission" date="2022-01" db="EMBL/GenBank/DDBJ databases">
        <authorList>
            <person name="Yamashiro T."/>
            <person name="Shiraishi A."/>
            <person name="Satake H."/>
            <person name="Nakayama K."/>
        </authorList>
    </citation>
    <scope>NUCLEOTIDE SEQUENCE</scope>
</reference>
<dbReference type="EMBL" id="BQNB010011159">
    <property type="protein sequence ID" value="GJS86949.1"/>
    <property type="molecule type" value="Genomic_DNA"/>
</dbReference>
<dbReference type="Proteomes" id="UP001151760">
    <property type="component" value="Unassembled WGS sequence"/>
</dbReference>
<keyword evidence="2" id="KW-1185">Reference proteome</keyword>
<evidence type="ECO:0008006" key="3">
    <source>
        <dbReference type="Google" id="ProtNLM"/>
    </source>
</evidence>
<evidence type="ECO:0000313" key="2">
    <source>
        <dbReference type="Proteomes" id="UP001151760"/>
    </source>
</evidence>
<comment type="caution">
    <text evidence="1">The sequence shown here is derived from an EMBL/GenBank/DDBJ whole genome shotgun (WGS) entry which is preliminary data.</text>
</comment>
<gene>
    <name evidence="1" type="ORF">Tco_0769585</name>
</gene>
<accession>A0ABQ4Z9T4</accession>
<feature type="non-terminal residue" evidence="1">
    <location>
        <position position="1"/>
    </location>
</feature>
<sequence length="192" mass="20493">NLPHDVIDVVAQTSVTSMAIYKNETASTPMCGSTELGSRRRKGRSSCSHLASQAARQLVQQSLRRHGEIHPPVSNASEKHVLDQKVCAISCGKVYNSTTPPPSSSPHPRNHLNIISTTAAAPPPSTPTAAAYTYTTATTTAASPHHRVHLIIIFTTKGALVCSATTIGAWGFIKHQKGCVGFDKDTTRVRMA</sequence>
<reference evidence="1" key="1">
    <citation type="journal article" date="2022" name="Int. J. Mol. Sci.">
        <title>Draft Genome of Tanacetum Coccineum: Genomic Comparison of Closely Related Tanacetum-Family Plants.</title>
        <authorList>
            <person name="Yamashiro T."/>
            <person name="Shiraishi A."/>
            <person name="Nakayama K."/>
            <person name="Satake H."/>
        </authorList>
    </citation>
    <scope>NUCLEOTIDE SEQUENCE</scope>
</reference>
<name>A0ABQ4Z9T4_9ASTR</name>
<organism evidence="1 2">
    <name type="scientific">Tanacetum coccineum</name>
    <dbReference type="NCBI Taxonomy" id="301880"/>
    <lineage>
        <taxon>Eukaryota</taxon>
        <taxon>Viridiplantae</taxon>
        <taxon>Streptophyta</taxon>
        <taxon>Embryophyta</taxon>
        <taxon>Tracheophyta</taxon>
        <taxon>Spermatophyta</taxon>
        <taxon>Magnoliopsida</taxon>
        <taxon>eudicotyledons</taxon>
        <taxon>Gunneridae</taxon>
        <taxon>Pentapetalae</taxon>
        <taxon>asterids</taxon>
        <taxon>campanulids</taxon>
        <taxon>Asterales</taxon>
        <taxon>Asteraceae</taxon>
        <taxon>Asteroideae</taxon>
        <taxon>Anthemideae</taxon>
        <taxon>Anthemidinae</taxon>
        <taxon>Tanacetum</taxon>
    </lineage>
</organism>
<proteinExistence type="predicted"/>